<dbReference type="AlphaFoldDB" id="A0A845DRK9"/>
<dbReference type="EMBL" id="WMET01000002">
    <property type="protein sequence ID" value="MYL20261.1"/>
    <property type="molecule type" value="Genomic_DNA"/>
</dbReference>
<evidence type="ECO:0000313" key="2">
    <source>
        <dbReference type="Proteomes" id="UP000460949"/>
    </source>
</evidence>
<organism evidence="1 2">
    <name type="scientific">Halobacillus litoralis</name>
    <dbReference type="NCBI Taxonomy" id="45668"/>
    <lineage>
        <taxon>Bacteria</taxon>
        <taxon>Bacillati</taxon>
        <taxon>Bacillota</taxon>
        <taxon>Bacilli</taxon>
        <taxon>Bacillales</taxon>
        <taxon>Bacillaceae</taxon>
        <taxon>Halobacillus</taxon>
    </lineage>
</organism>
<dbReference type="RefSeq" id="WP_160836813.1">
    <property type="nucleotide sequence ID" value="NZ_WMET01000002.1"/>
</dbReference>
<gene>
    <name evidence="1" type="ORF">GLW04_10210</name>
</gene>
<reference evidence="1 2" key="1">
    <citation type="submission" date="2019-11" db="EMBL/GenBank/DDBJ databases">
        <title>Genome sequences of 17 halophilic strains isolated from different environments.</title>
        <authorList>
            <person name="Furrow R.E."/>
        </authorList>
    </citation>
    <scope>NUCLEOTIDE SEQUENCE [LARGE SCALE GENOMIC DNA]</scope>
    <source>
        <strain evidence="1 2">22511_23_Filter</strain>
    </source>
</reference>
<dbReference type="Proteomes" id="UP000460949">
    <property type="component" value="Unassembled WGS sequence"/>
</dbReference>
<evidence type="ECO:0000313" key="1">
    <source>
        <dbReference type="EMBL" id="MYL20261.1"/>
    </source>
</evidence>
<dbReference type="OrthoDB" id="2970679at2"/>
<name>A0A845DRK9_9BACI</name>
<proteinExistence type="predicted"/>
<protein>
    <recommendedName>
        <fullName evidence="3">N-acetyltransferase domain-containing protein</fullName>
    </recommendedName>
</protein>
<evidence type="ECO:0008006" key="3">
    <source>
        <dbReference type="Google" id="ProtNLM"/>
    </source>
</evidence>
<sequence length="105" mass="11904">MFIKEVDDQNYQLIKENTAVGSFCLTPVPDGGRKLGKLHVQDTVTPGTILQIFELIQVFTQKEGIGPLHVESHSQTLDLLLQHQGFQLEDVEKRLWIYKASKAEL</sequence>
<comment type="caution">
    <text evidence="1">The sequence shown here is derived from an EMBL/GenBank/DDBJ whole genome shotgun (WGS) entry which is preliminary data.</text>
</comment>
<accession>A0A845DRK9</accession>